<evidence type="ECO:0000313" key="1">
    <source>
        <dbReference type="EMBL" id="VFQ92980.1"/>
    </source>
</evidence>
<organism evidence="1 2">
    <name type="scientific">Cuscuta campestris</name>
    <dbReference type="NCBI Taxonomy" id="132261"/>
    <lineage>
        <taxon>Eukaryota</taxon>
        <taxon>Viridiplantae</taxon>
        <taxon>Streptophyta</taxon>
        <taxon>Embryophyta</taxon>
        <taxon>Tracheophyta</taxon>
        <taxon>Spermatophyta</taxon>
        <taxon>Magnoliopsida</taxon>
        <taxon>eudicotyledons</taxon>
        <taxon>Gunneridae</taxon>
        <taxon>Pentapetalae</taxon>
        <taxon>asterids</taxon>
        <taxon>lamiids</taxon>
        <taxon>Solanales</taxon>
        <taxon>Convolvulaceae</taxon>
        <taxon>Cuscuteae</taxon>
        <taxon>Cuscuta</taxon>
        <taxon>Cuscuta subgen. Grammica</taxon>
        <taxon>Cuscuta sect. Cleistogrammica</taxon>
    </lineage>
</organism>
<dbReference type="Proteomes" id="UP000595140">
    <property type="component" value="Unassembled WGS sequence"/>
</dbReference>
<proteinExistence type="predicted"/>
<evidence type="ECO:0000313" key="2">
    <source>
        <dbReference type="Proteomes" id="UP000595140"/>
    </source>
</evidence>
<sequence length="12" mass="1409">FALALNLDKKLY</sequence>
<feature type="non-terminal residue" evidence="1">
    <location>
        <position position="1"/>
    </location>
</feature>
<keyword evidence="2" id="KW-1185">Reference proteome</keyword>
<reference evidence="1 2" key="1">
    <citation type="submission" date="2018-04" db="EMBL/GenBank/DDBJ databases">
        <authorList>
            <person name="Vogel A."/>
        </authorList>
    </citation>
    <scope>NUCLEOTIDE SEQUENCE [LARGE SCALE GENOMIC DNA]</scope>
</reference>
<dbReference type="EMBL" id="OOIL02004714">
    <property type="protein sequence ID" value="VFQ92980.1"/>
    <property type="molecule type" value="Genomic_DNA"/>
</dbReference>
<protein>
    <submittedName>
        <fullName evidence="1">Uncharacterized protein</fullName>
    </submittedName>
</protein>
<accession>A0A484MVV8</accession>
<gene>
    <name evidence="1" type="ORF">CCAM_LOCUS34756</name>
</gene>
<name>A0A484MVV8_9ASTE</name>